<sequence length="184" mass="19845">MRGIISGLKLSIAGILLIAVVSACGAQPVKPGAPAETPPAPAPQKSEAASFFSSMSENVEKYSILIGLKQSGIEAMFDETSSEIKEEGIEFKEAGVKVWFDKDHGRAVHVMIVSKEVDFHGARIGDSEQVFDEIYGKSVDSHPGSGYKDYDYENLILRLYYDAAGGKTEAVSLMLELPEGGEEQ</sequence>
<keyword evidence="2" id="KW-1185">Reference proteome</keyword>
<dbReference type="OrthoDB" id="1902964at2"/>
<evidence type="ECO:0000313" key="2">
    <source>
        <dbReference type="Proteomes" id="UP000199208"/>
    </source>
</evidence>
<dbReference type="PROSITE" id="PS51257">
    <property type="entry name" value="PROKAR_LIPOPROTEIN"/>
    <property type="match status" value="1"/>
</dbReference>
<evidence type="ECO:0000313" key="1">
    <source>
        <dbReference type="EMBL" id="SCZ76410.1"/>
    </source>
</evidence>
<proteinExistence type="predicted"/>
<dbReference type="RefSeq" id="WP_092589041.1">
    <property type="nucleotide sequence ID" value="NZ_FMWL01000001.1"/>
</dbReference>
<reference evidence="1 2" key="1">
    <citation type="submission" date="2016-10" db="EMBL/GenBank/DDBJ databases">
        <authorList>
            <person name="de Groot N.N."/>
        </authorList>
    </citation>
    <scope>NUCLEOTIDE SEQUENCE [LARGE SCALE GENOMIC DNA]</scope>
    <source>
        <strain evidence="1 2">DSM 2784</strain>
    </source>
</reference>
<dbReference type="STRING" id="1120920.SAMN03080599_00226"/>
<organism evidence="1 2">
    <name type="scientific">Acidaminobacter hydrogenoformans DSM 2784</name>
    <dbReference type="NCBI Taxonomy" id="1120920"/>
    <lineage>
        <taxon>Bacteria</taxon>
        <taxon>Bacillati</taxon>
        <taxon>Bacillota</taxon>
        <taxon>Clostridia</taxon>
        <taxon>Peptostreptococcales</taxon>
        <taxon>Acidaminobacteraceae</taxon>
        <taxon>Acidaminobacter</taxon>
    </lineage>
</organism>
<dbReference type="EMBL" id="FMWL01000001">
    <property type="protein sequence ID" value="SCZ76410.1"/>
    <property type="molecule type" value="Genomic_DNA"/>
</dbReference>
<protein>
    <submittedName>
        <fullName evidence="1">Uncharacterized protein</fullName>
    </submittedName>
</protein>
<name>A0A1G5RRB1_9FIRM</name>
<accession>A0A1G5RRB1</accession>
<gene>
    <name evidence="1" type="ORF">SAMN03080599_00226</name>
</gene>
<dbReference type="Proteomes" id="UP000199208">
    <property type="component" value="Unassembled WGS sequence"/>
</dbReference>
<dbReference type="AlphaFoldDB" id="A0A1G5RRB1"/>